<evidence type="ECO:0000313" key="1">
    <source>
        <dbReference type="EMBL" id="KAJ8875870.1"/>
    </source>
</evidence>
<keyword evidence="2" id="KW-1185">Reference proteome</keyword>
<dbReference type="EMBL" id="JARBHB010000009">
    <property type="protein sequence ID" value="KAJ8875870.1"/>
    <property type="molecule type" value="Genomic_DNA"/>
</dbReference>
<accession>A0ABQ9GV08</accession>
<organism evidence="1 2">
    <name type="scientific">Dryococelus australis</name>
    <dbReference type="NCBI Taxonomy" id="614101"/>
    <lineage>
        <taxon>Eukaryota</taxon>
        <taxon>Metazoa</taxon>
        <taxon>Ecdysozoa</taxon>
        <taxon>Arthropoda</taxon>
        <taxon>Hexapoda</taxon>
        <taxon>Insecta</taxon>
        <taxon>Pterygota</taxon>
        <taxon>Neoptera</taxon>
        <taxon>Polyneoptera</taxon>
        <taxon>Phasmatodea</taxon>
        <taxon>Verophasmatodea</taxon>
        <taxon>Anareolatae</taxon>
        <taxon>Phasmatidae</taxon>
        <taxon>Eurycanthinae</taxon>
        <taxon>Dryococelus</taxon>
    </lineage>
</organism>
<dbReference type="Proteomes" id="UP001159363">
    <property type="component" value="Chromosome 8"/>
</dbReference>
<sequence length="286" mass="31337">MVICSGRVLGRGGQCRRVSCGVFRCPIHPPVAYRTCVPEEYYEIFFLFGGRGGVVVRALVSDLGGPGSTPGRVAPGPTAGRRVFSGISHFPRPCSPALLHTRLTLPPSALKTSMLRALHSCEIRLLLETRMPEQPIITLLGARSAASPPDCTTLHFLAIRKATVRCRGVFGSLTPLRNYAEATSEGGLRPHVCLRLELVLCNFPVVAASQREFAGCFETELHDNRFLKSLCEVRHSGRSRFSVVVGGVYGVYVAMRAVITAEKCRTGESWECEQIDVQCGCRRCEW</sequence>
<comment type="caution">
    <text evidence="1">The sequence shown here is derived from an EMBL/GenBank/DDBJ whole genome shotgun (WGS) entry which is preliminary data.</text>
</comment>
<gene>
    <name evidence="1" type="ORF">PR048_023773</name>
</gene>
<name>A0ABQ9GV08_9NEOP</name>
<protein>
    <submittedName>
        <fullName evidence="1">Uncharacterized protein</fullName>
    </submittedName>
</protein>
<reference evidence="1 2" key="1">
    <citation type="submission" date="2023-02" db="EMBL/GenBank/DDBJ databases">
        <title>LHISI_Scaffold_Assembly.</title>
        <authorList>
            <person name="Stuart O.P."/>
            <person name="Cleave R."/>
            <person name="Magrath M.J.L."/>
            <person name="Mikheyev A.S."/>
        </authorList>
    </citation>
    <scope>NUCLEOTIDE SEQUENCE [LARGE SCALE GENOMIC DNA]</scope>
    <source>
        <strain evidence="1">Daus_M_001</strain>
        <tissue evidence="1">Leg muscle</tissue>
    </source>
</reference>
<evidence type="ECO:0000313" key="2">
    <source>
        <dbReference type="Proteomes" id="UP001159363"/>
    </source>
</evidence>
<proteinExistence type="predicted"/>